<feature type="region of interest" description="Disordered" evidence="1">
    <location>
        <begin position="142"/>
        <end position="163"/>
    </location>
</feature>
<accession>A0A9D4JN33</accession>
<comment type="caution">
    <text evidence="2">The sequence shown here is derived from an EMBL/GenBank/DDBJ whole genome shotgun (WGS) entry which is preliminary data.</text>
</comment>
<feature type="compositionally biased region" description="Polar residues" evidence="1">
    <location>
        <begin position="95"/>
        <end position="105"/>
    </location>
</feature>
<evidence type="ECO:0000313" key="2">
    <source>
        <dbReference type="EMBL" id="KAH3818271.1"/>
    </source>
</evidence>
<proteinExistence type="predicted"/>
<name>A0A9D4JN33_DREPO</name>
<reference evidence="2" key="1">
    <citation type="journal article" date="2019" name="bioRxiv">
        <title>The Genome of the Zebra Mussel, Dreissena polymorpha: A Resource for Invasive Species Research.</title>
        <authorList>
            <person name="McCartney M.A."/>
            <person name="Auch B."/>
            <person name="Kono T."/>
            <person name="Mallez S."/>
            <person name="Zhang Y."/>
            <person name="Obille A."/>
            <person name="Becker A."/>
            <person name="Abrahante J.E."/>
            <person name="Garbe J."/>
            <person name="Badalamenti J.P."/>
            <person name="Herman A."/>
            <person name="Mangelson H."/>
            <person name="Liachko I."/>
            <person name="Sullivan S."/>
            <person name="Sone E.D."/>
            <person name="Koren S."/>
            <person name="Silverstein K.A.T."/>
            <person name="Beckman K.B."/>
            <person name="Gohl D.M."/>
        </authorList>
    </citation>
    <scope>NUCLEOTIDE SEQUENCE</scope>
    <source>
        <strain evidence="2">Duluth1</strain>
        <tissue evidence="2">Whole animal</tissue>
    </source>
</reference>
<sequence>MSNQRVKIKYPAELFINNRSIGNKFPEWFNVLGVDRRCPDSKPTQSARVYSNETVINSSSESDSNYGNDQEVANEEVFLKTQERSIQPIVGNAHENVNNPRSRTNSADRIEHSESVRVPVNETHLSVSTKTPLINKTQIPTKTIESRKTDTSNSVKQLKTKRA</sequence>
<evidence type="ECO:0000313" key="3">
    <source>
        <dbReference type="Proteomes" id="UP000828390"/>
    </source>
</evidence>
<dbReference type="EMBL" id="JAIWYP010000005">
    <property type="protein sequence ID" value="KAH3818271.1"/>
    <property type="molecule type" value="Genomic_DNA"/>
</dbReference>
<gene>
    <name evidence="2" type="ORF">DPMN_119874</name>
</gene>
<keyword evidence="3" id="KW-1185">Reference proteome</keyword>
<reference evidence="2" key="2">
    <citation type="submission" date="2020-11" db="EMBL/GenBank/DDBJ databases">
        <authorList>
            <person name="McCartney M.A."/>
            <person name="Auch B."/>
            <person name="Kono T."/>
            <person name="Mallez S."/>
            <person name="Becker A."/>
            <person name="Gohl D.M."/>
            <person name="Silverstein K.A.T."/>
            <person name="Koren S."/>
            <person name="Bechman K.B."/>
            <person name="Herman A."/>
            <person name="Abrahante J.E."/>
            <person name="Garbe J."/>
        </authorList>
    </citation>
    <scope>NUCLEOTIDE SEQUENCE</scope>
    <source>
        <strain evidence="2">Duluth1</strain>
        <tissue evidence="2">Whole animal</tissue>
    </source>
</reference>
<protein>
    <submittedName>
        <fullName evidence="2">Uncharacterized protein</fullName>
    </submittedName>
</protein>
<feature type="region of interest" description="Disordered" evidence="1">
    <location>
        <begin position="40"/>
        <end position="70"/>
    </location>
</feature>
<feature type="region of interest" description="Disordered" evidence="1">
    <location>
        <begin position="88"/>
        <end position="111"/>
    </location>
</feature>
<evidence type="ECO:0000256" key="1">
    <source>
        <dbReference type="SAM" id="MobiDB-lite"/>
    </source>
</evidence>
<dbReference type="Proteomes" id="UP000828390">
    <property type="component" value="Unassembled WGS sequence"/>
</dbReference>
<dbReference type="AlphaFoldDB" id="A0A9D4JN33"/>
<organism evidence="2 3">
    <name type="scientific">Dreissena polymorpha</name>
    <name type="common">Zebra mussel</name>
    <name type="synonym">Mytilus polymorpha</name>
    <dbReference type="NCBI Taxonomy" id="45954"/>
    <lineage>
        <taxon>Eukaryota</taxon>
        <taxon>Metazoa</taxon>
        <taxon>Spiralia</taxon>
        <taxon>Lophotrochozoa</taxon>
        <taxon>Mollusca</taxon>
        <taxon>Bivalvia</taxon>
        <taxon>Autobranchia</taxon>
        <taxon>Heteroconchia</taxon>
        <taxon>Euheterodonta</taxon>
        <taxon>Imparidentia</taxon>
        <taxon>Neoheterodontei</taxon>
        <taxon>Myida</taxon>
        <taxon>Dreissenoidea</taxon>
        <taxon>Dreissenidae</taxon>
        <taxon>Dreissena</taxon>
    </lineage>
</organism>
<feature type="compositionally biased region" description="Polar residues" evidence="1">
    <location>
        <begin position="42"/>
        <end position="68"/>
    </location>
</feature>